<dbReference type="Proteomes" id="UP000729402">
    <property type="component" value="Unassembled WGS sequence"/>
</dbReference>
<feature type="compositionally biased region" description="Basic and acidic residues" evidence="2">
    <location>
        <begin position="93"/>
        <end position="113"/>
    </location>
</feature>
<sequence>MARKHRAPSPPPQPESSDESSTGEEEEEVEDSPAAPAPQKPSDRGAASSDGDEENSDTDTYAQAFQLRKLVRSPGNEEGEEGGSSESEPENPEPARKETAKKPKAEEKKKRSAPEPAKTKKAVAAVERAAPEPAPSGKAKKAAKAEAGKAGNSEAGKAAPEHAPSGKAKKSRVKPEKVEVEKAAPDPSPSNNKSGKSGTRWTTDDEIKILQFLTKHVKSHGTHPKPDEIIAALGGSLDRKNNSRSDMYEKVRRLRLRYETTAKKVAENGTLPAKDEDLRMYKLSLEIWGKDEKEAVSVSTAQNNGTPSKSKKEQAKKDKVDGCSNEGTTVANENAGTLEEKKRRKATKQKATVETKIKLSKDAAPATPAKSKKRGIHKDKLDEEAKSVTSKETTTTAPHGDGTLVESKRGKADKENLNRDTDSAMPKETTTATENGGILSKSKGRETYKEEIETNATVTGIQREFVELQKVYPNLAYFVNIIEVQHPCGGSFKRAFESISDDKACTLESKIKKQRVAEMKMQLRRADTKKEVTNILLGLLD</sequence>
<evidence type="ECO:0000313" key="4">
    <source>
        <dbReference type="EMBL" id="KAG8058729.1"/>
    </source>
</evidence>
<feature type="compositionally biased region" description="Low complexity" evidence="2">
    <location>
        <begin position="148"/>
        <end position="158"/>
    </location>
</feature>
<dbReference type="PANTHER" id="PTHR31662">
    <property type="entry name" value="BNAANNG10740D PROTEIN-RELATED"/>
    <property type="match status" value="1"/>
</dbReference>
<feature type="compositionally biased region" description="Basic and acidic residues" evidence="2">
    <location>
        <begin position="351"/>
        <end position="361"/>
    </location>
</feature>
<dbReference type="InterPro" id="IPR007592">
    <property type="entry name" value="GEBP"/>
</dbReference>
<gene>
    <name evidence="4" type="ORF">GUJ93_ZPchr0002g23816</name>
</gene>
<evidence type="ECO:0000259" key="3">
    <source>
        <dbReference type="Pfam" id="PF04504"/>
    </source>
</evidence>
<feature type="compositionally biased region" description="Polar residues" evidence="2">
    <location>
        <begin position="189"/>
        <end position="201"/>
    </location>
</feature>
<keyword evidence="5" id="KW-1185">Reference proteome</keyword>
<feature type="compositionally biased region" description="Polar residues" evidence="2">
    <location>
        <begin position="297"/>
        <end position="308"/>
    </location>
</feature>
<feature type="compositionally biased region" description="Basic and acidic residues" evidence="2">
    <location>
        <begin position="310"/>
        <end position="321"/>
    </location>
</feature>
<dbReference type="GO" id="GO:0006355">
    <property type="term" value="P:regulation of DNA-templated transcription"/>
    <property type="evidence" value="ECO:0007669"/>
    <property type="project" value="InterPro"/>
</dbReference>
<feature type="compositionally biased region" description="Acidic residues" evidence="2">
    <location>
        <begin position="77"/>
        <end position="91"/>
    </location>
</feature>
<comment type="caution">
    <text evidence="4">The sequence shown here is derived from an EMBL/GenBank/DDBJ whole genome shotgun (WGS) entry which is preliminary data.</text>
</comment>
<dbReference type="EMBL" id="JAAALK010000287">
    <property type="protein sequence ID" value="KAG8058729.1"/>
    <property type="molecule type" value="Genomic_DNA"/>
</dbReference>
<feature type="compositionally biased region" description="Polar residues" evidence="2">
    <location>
        <begin position="325"/>
        <end position="335"/>
    </location>
</feature>
<dbReference type="AlphaFoldDB" id="A0A8J5VVY4"/>
<dbReference type="Pfam" id="PF04504">
    <property type="entry name" value="GeBP-like_DBD"/>
    <property type="match status" value="1"/>
</dbReference>
<feature type="domain" description="Glabrous enhancer-binding protein-like DBD" evidence="3">
    <location>
        <begin position="200"/>
        <end position="289"/>
    </location>
</feature>
<comment type="similarity">
    <text evidence="1">Belongs to the GeBP family.</text>
</comment>
<dbReference type="InterPro" id="IPR053932">
    <property type="entry name" value="GeBP-like_DBD"/>
</dbReference>
<protein>
    <recommendedName>
        <fullName evidence="3">Glabrous enhancer-binding protein-like DBD domain-containing protein</fullName>
    </recommendedName>
</protein>
<dbReference type="PANTHER" id="PTHR31662:SF10">
    <property type="entry name" value="OS02G0288200 PROTEIN"/>
    <property type="match status" value="1"/>
</dbReference>
<reference evidence="4" key="2">
    <citation type="submission" date="2021-02" db="EMBL/GenBank/DDBJ databases">
        <authorList>
            <person name="Kimball J.A."/>
            <person name="Haas M.W."/>
            <person name="Macchietto M."/>
            <person name="Kono T."/>
            <person name="Duquette J."/>
            <person name="Shao M."/>
        </authorList>
    </citation>
    <scope>NUCLEOTIDE SEQUENCE</scope>
    <source>
        <tissue evidence="4">Fresh leaf tissue</tissue>
    </source>
</reference>
<dbReference type="GO" id="GO:0005634">
    <property type="term" value="C:nucleus"/>
    <property type="evidence" value="ECO:0007669"/>
    <property type="project" value="TreeGrafter"/>
</dbReference>
<feature type="region of interest" description="Disordered" evidence="2">
    <location>
        <begin position="1"/>
        <end position="202"/>
    </location>
</feature>
<feature type="compositionally biased region" description="Basic and acidic residues" evidence="2">
    <location>
        <begin position="406"/>
        <end position="422"/>
    </location>
</feature>
<organism evidence="4 5">
    <name type="scientific">Zizania palustris</name>
    <name type="common">Northern wild rice</name>
    <dbReference type="NCBI Taxonomy" id="103762"/>
    <lineage>
        <taxon>Eukaryota</taxon>
        <taxon>Viridiplantae</taxon>
        <taxon>Streptophyta</taxon>
        <taxon>Embryophyta</taxon>
        <taxon>Tracheophyta</taxon>
        <taxon>Spermatophyta</taxon>
        <taxon>Magnoliopsida</taxon>
        <taxon>Liliopsida</taxon>
        <taxon>Poales</taxon>
        <taxon>Poaceae</taxon>
        <taxon>BOP clade</taxon>
        <taxon>Oryzoideae</taxon>
        <taxon>Oryzeae</taxon>
        <taxon>Zizaniinae</taxon>
        <taxon>Zizania</taxon>
    </lineage>
</organism>
<feature type="compositionally biased region" description="Polar residues" evidence="2">
    <location>
        <begin position="387"/>
        <end position="397"/>
    </location>
</feature>
<accession>A0A8J5VVY4</accession>
<feature type="compositionally biased region" description="Basic and acidic residues" evidence="2">
    <location>
        <begin position="173"/>
        <end position="184"/>
    </location>
</feature>
<name>A0A8J5VVY4_ZIZPA</name>
<evidence type="ECO:0000313" key="5">
    <source>
        <dbReference type="Proteomes" id="UP000729402"/>
    </source>
</evidence>
<dbReference type="OrthoDB" id="662253at2759"/>
<proteinExistence type="inferred from homology"/>
<evidence type="ECO:0000256" key="2">
    <source>
        <dbReference type="SAM" id="MobiDB-lite"/>
    </source>
</evidence>
<reference evidence="4" key="1">
    <citation type="journal article" date="2021" name="bioRxiv">
        <title>Whole Genome Assembly and Annotation of Northern Wild Rice, Zizania palustris L., Supports a Whole Genome Duplication in the Zizania Genus.</title>
        <authorList>
            <person name="Haas M."/>
            <person name="Kono T."/>
            <person name="Macchietto M."/>
            <person name="Millas R."/>
            <person name="McGilp L."/>
            <person name="Shao M."/>
            <person name="Duquette J."/>
            <person name="Hirsch C.N."/>
            <person name="Kimball J."/>
        </authorList>
    </citation>
    <scope>NUCLEOTIDE SEQUENCE</scope>
    <source>
        <tissue evidence="4">Fresh leaf tissue</tissue>
    </source>
</reference>
<feature type="region of interest" description="Disordered" evidence="2">
    <location>
        <begin position="292"/>
        <end position="439"/>
    </location>
</feature>
<evidence type="ECO:0000256" key="1">
    <source>
        <dbReference type="ARBA" id="ARBA00010820"/>
    </source>
</evidence>
<feature type="compositionally biased region" description="Acidic residues" evidence="2">
    <location>
        <begin position="16"/>
        <end position="31"/>
    </location>
</feature>